<dbReference type="GO" id="GO:0003723">
    <property type="term" value="F:RNA binding"/>
    <property type="evidence" value="ECO:0007669"/>
    <property type="project" value="UniProtKB-KW"/>
</dbReference>
<dbReference type="InterPro" id="IPR036986">
    <property type="entry name" value="S4_RNA-bd_sf"/>
</dbReference>
<dbReference type="AlphaFoldDB" id="E5BHR7"/>
<dbReference type="CDD" id="cd00165">
    <property type="entry name" value="S4"/>
    <property type="match status" value="1"/>
</dbReference>
<dbReference type="Gene3D" id="3.10.290.10">
    <property type="entry name" value="RNA-binding S4 domain"/>
    <property type="match status" value="1"/>
</dbReference>
<dbReference type="OrthoDB" id="9811532at2"/>
<sequence length="70" mass="8081">MKEEKVTLKTEFITLNQLLKLVGISFNGAEAKYMILDGKIKVNGEVEIRRGKKIRSGDIVEFEEMKYMVE</sequence>
<dbReference type="HOGENOM" id="CLU_127162_4_0_0"/>
<name>E5BHR7_9FUSO</name>
<accession>E5BHR7</accession>
<evidence type="ECO:0000256" key="1">
    <source>
        <dbReference type="PROSITE-ProRule" id="PRU00182"/>
    </source>
</evidence>
<dbReference type="EMBL" id="GG657973">
    <property type="protein sequence ID" value="EFS22040.1"/>
    <property type="molecule type" value="Genomic_DNA"/>
</dbReference>
<dbReference type="SUPFAM" id="SSF55174">
    <property type="entry name" value="Alpha-L RNA-binding motif"/>
    <property type="match status" value="1"/>
</dbReference>
<keyword evidence="3" id="KW-1185">Reference proteome</keyword>
<proteinExistence type="predicted"/>
<dbReference type="PROSITE" id="PS50889">
    <property type="entry name" value="S4"/>
    <property type="match status" value="1"/>
</dbReference>
<keyword evidence="1" id="KW-0694">RNA-binding</keyword>
<dbReference type="BioCyc" id="FSP469605-HMP:GTSP-1579-MONOMER"/>
<dbReference type="RefSeq" id="WP_008802104.1">
    <property type="nucleotide sequence ID" value="NZ_GG657973.1"/>
</dbReference>
<dbReference type="Pfam" id="PF13275">
    <property type="entry name" value="S4_2"/>
    <property type="match status" value="1"/>
</dbReference>
<evidence type="ECO:0000313" key="3">
    <source>
        <dbReference type="Proteomes" id="UP000002975"/>
    </source>
</evidence>
<dbReference type="Proteomes" id="UP000002975">
    <property type="component" value="Unassembled WGS sequence"/>
</dbReference>
<gene>
    <name evidence="2" type="ORF">FSBG_01537</name>
</gene>
<organism evidence="2 3">
    <name type="scientific">Fusobacterium gonidiaformans 3-1-5R</name>
    <dbReference type="NCBI Taxonomy" id="469605"/>
    <lineage>
        <taxon>Bacteria</taxon>
        <taxon>Fusobacteriati</taxon>
        <taxon>Fusobacteriota</taxon>
        <taxon>Fusobacteriia</taxon>
        <taxon>Fusobacteriales</taxon>
        <taxon>Fusobacteriaceae</taxon>
        <taxon>Fusobacterium</taxon>
    </lineage>
</organism>
<reference evidence="2 3" key="1">
    <citation type="submission" date="2009-02" db="EMBL/GenBank/DDBJ databases">
        <title>The Genome Sequence of Fusobacterium sp. 3_1_5R.</title>
        <authorList>
            <consortium name="The Broad Institute Genome Sequencing Platform"/>
            <person name="Ward D."/>
            <person name="Young S.K."/>
            <person name="Kodira C.D."/>
            <person name="Zeng Q."/>
            <person name="Koehrsen M."/>
            <person name="Alvarado L."/>
            <person name="Berlin A."/>
            <person name="Borenstein D."/>
            <person name="Chen Z."/>
            <person name="Engels R."/>
            <person name="Freedman E."/>
            <person name="Gellesch M."/>
            <person name="Goldberg J."/>
            <person name="Griggs A."/>
            <person name="Gujja S."/>
            <person name="Heiman D."/>
            <person name="Hepburn T."/>
            <person name="Howarth C."/>
            <person name="Jen D."/>
            <person name="Larson L."/>
            <person name="Lewis B."/>
            <person name="Mehta T."/>
            <person name="Park D."/>
            <person name="Pearson M."/>
            <person name="Roberts A."/>
            <person name="Saif S."/>
            <person name="Shea T."/>
            <person name="Shenoy N."/>
            <person name="Sisk P."/>
            <person name="Stolte C."/>
            <person name="Sykes S."/>
            <person name="Walk T."/>
            <person name="White J."/>
            <person name="Yandava C."/>
            <person name="Allen-Vercoe E."/>
            <person name="Strauss J."/>
            <person name="Ambrose C."/>
            <person name="Lander E."/>
            <person name="Nusbaum C."/>
            <person name="Galagan J."/>
            <person name="Birren B."/>
        </authorList>
    </citation>
    <scope>NUCLEOTIDE SEQUENCE [LARGE SCALE GENOMIC DNA]</scope>
    <source>
        <strain evidence="2 3">3_1_5R</strain>
    </source>
</reference>
<protein>
    <submittedName>
        <fullName evidence="2">S4 domain protein</fullName>
    </submittedName>
</protein>
<evidence type="ECO:0000313" key="2">
    <source>
        <dbReference type="EMBL" id="EFS22040.1"/>
    </source>
</evidence>